<dbReference type="PROSITE" id="PS00908">
    <property type="entry name" value="MR_MLE_1"/>
    <property type="match status" value="1"/>
</dbReference>
<feature type="domain" description="Mandelate racemase/muconate lactonizing enzyme C-terminal" evidence="4">
    <location>
        <begin position="125"/>
        <end position="230"/>
    </location>
</feature>
<dbReference type="GO" id="GO:0008869">
    <property type="term" value="F:galactonate dehydratase activity"/>
    <property type="evidence" value="ECO:0007669"/>
    <property type="project" value="UniProtKB-EC"/>
</dbReference>
<comment type="caution">
    <text evidence="5">The sequence shown here is derived from an EMBL/GenBank/DDBJ whole genome shotgun (WGS) entry which is preliminary data.</text>
</comment>
<keyword evidence="3 5" id="KW-0456">Lyase</keyword>
<dbReference type="Pfam" id="PF02746">
    <property type="entry name" value="MR_MLE_N"/>
    <property type="match status" value="1"/>
</dbReference>
<name>A0ABV7FUE2_9ALTE</name>
<evidence type="ECO:0000256" key="2">
    <source>
        <dbReference type="ARBA" id="ARBA00022842"/>
    </source>
</evidence>
<organism evidence="5 6">
    <name type="scientific">Agaribacter flavus</name>
    <dbReference type="NCBI Taxonomy" id="1902781"/>
    <lineage>
        <taxon>Bacteria</taxon>
        <taxon>Pseudomonadati</taxon>
        <taxon>Pseudomonadota</taxon>
        <taxon>Gammaproteobacteria</taxon>
        <taxon>Alteromonadales</taxon>
        <taxon>Alteromonadaceae</taxon>
        <taxon>Agaribacter</taxon>
    </lineage>
</organism>
<dbReference type="SMART" id="SM00922">
    <property type="entry name" value="MR_MLE"/>
    <property type="match status" value="1"/>
</dbReference>
<evidence type="ECO:0000259" key="4">
    <source>
        <dbReference type="SMART" id="SM00922"/>
    </source>
</evidence>
<dbReference type="NCBIfam" id="NF010624">
    <property type="entry name" value="PRK14017.1"/>
    <property type="match status" value="1"/>
</dbReference>
<dbReference type="Gene3D" id="3.30.390.10">
    <property type="entry name" value="Enolase-like, N-terminal domain"/>
    <property type="match status" value="1"/>
</dbReference>
<dbReference type="CDD" id="cd03325">
    <property type="entry name" value="D-galactonate_dehydratase"/>
    <property type="match status" value="1"/>
</dbReference>
<dbReference type="InterPro" id="IPR036849">
    <property type="entry name" value="Enolase-like_C_sf"/>
</dbReference>
<evidence type="ECO:0000313" key="6">
    <source>
        <dbReference type="Proteomes" id="UP001595478"/>
    </source>
</evidence>
<dbReference type="InterPro" id="IPR013342">
    <property type="entry name" value="Mandelate_racemase_C"/>
</dbReference>
<dbReference type="InterPro" id="IPR029065">
    <property type="entry name" value="Enolase_C-like"/>
</dbReference>
<dbReference type="InterPro" id="IPR029017">
    <property type="entry name" value="Enolase-like_N"/>
</dbReference>
<dbReference type="InterPro" id="IPR018110">
    <property type="entry name" value="Mandel_Rmase/mucon_lact_enz_CS"/>
</dbReference>
<dbReference type="RefSeq" id="WP_376921013.1">
    <property type="nucleotide sequence ID" value="NZ_JBHRSW010000039.1"/>
</dbReference>
<dbReference type="InterPro" id="IPR013341">
    <property type="entry name" value="Mandelate_racemase_N_dom"/>
</dbReference>
<sequence>MKITGYQTYIVPPRWGFIKITTDVGIDGWGEPCLEGRTHTVHACVDELMEYLVGKDPRDIELHWNYMHRSSFYRGGPIMMSALAGIDQALWDIKGKALDAPVYQLLGGKCRDKIQTYSWIGGDRPDDVVRMAQERKALGFNAVKMNGTEELNFIDEFSKVDALLDRVQSVRDAMGKDFGIGVDFHGRVHKAMAKVLMKELEPMHLMFVEEPVLAEHFESIHEIAKYGAIPIATGERMYSRWEFKTLLERGGVDIIQPDVCHCGGITELKKIASMAEAYDVALAPHCPLGPIALASSVHVDTTCQNAIIQEQSIGIHYNKGSDVLDYITNKEVFAFDQGYCHNIEGPGLGINIDEAFMQSQHELAKTQAKWRNPYWTNEDGSFAEW</sequence>
<reference evidence="6" key="1">
    <citation type="journal article" date="2019" name="Int. J. Syst. Evol. Microbiol.">
        <title>The Global Catalogue of Microorganisms (GCM) 10K type strain sequencing project: providing services to taxonomists for standard genome sequencing and annotation.</title>
        <authorList>
            <consortium name="The Broad Institute Genomics Platform"/>
            <consortium name="The Broad Institute Genome Sequencing Center for Infectious Disease"/>
            <person name="Wu L."/>
            <person name="Ma J."/>
        </authorList>
    </citation>
    <scope>NUCLEOTIDE SEQUENCE [LARGE SCALE GENOMIC DNA]</scope>
    <source>
        <strain evidence="6">KCTC 52473</strain>
    </source>
</reference>
<dbReference type="SFLD" id="SFLDF00003">
    <property type="entry name" value="D-galactonate_dehydratase"/>
    <property type="match status" value="1"/>
</dbReference>
<keyword evidence="1" id="KW-0479">Metal-binding</keyword>
<dbReference type="SFLD" id="SFLDG00179">
    <property type="entry name" value="mandelate_racemase"/>
    <property type="match status" value="1"/>
</dbReference>
<dbReference type="SFLD" id="SFLDS00001">
    <property type="entry name" value="Enolase"/>
    <property type="match status" value="1"/>
</dbReference>
<protein>
    <submittedName>
        <fullName evidence="5">Galactonate dehydratase</fullName>
        <ecNumber evidence="5">4.2.1.6</ecNumber>
    </submittedName>
</protein>
<dbReference type="PROSITE" id="PS00909">
    <property type="entry name" value="MR_MLE_2"/>
    <property type="match status" value="1"/>
</dbReference>
<evidence type="ECO:0000256" key="3">
    <source>
        <dbReference type="ARBA" id="ARBA00023239"/>
    </source>
</evidence>
<dbReference type="Proteomes" id="UP001595478">
    <property type="component" value="Unassembled WGS sequence"/>
</dbReference>
<evidence type="ECO:0000256" key="1">
    <source>
        <dbReference type="ARBA" id="ARBA00022723"/>
    </source>
</evidence>
<dbReference type="InterPro" id="IPR023592">
    <property type="entry name" value="Galactonate_deHydtase"/>
</dbReference>
<dbReference type="Pfam" id="PF13378">
    <property type="entry name" value="MR_MLE_C"/>
    <property type="match status" value="1"/>
</dbReference>
<keyword evidence="6" id="KW-1185">Reference proteome</keyword>
<dbReference type="PANTHER" id="PTHR48080">
    <property type="entry name" value="D-GALACTONATE DEHYDRATASE-RELATED"/>
    <property type="match status" value="1"/>
</dbReference>
<dbReference type="SUPFAM" id="SSF54826">
    <property type="entry name" value="Enolase N-terminal domain-like"/>
    <property type="match status" value="1"/>
</dbReference>
<accession>A0ABV7FUE2</accession>
<keyword evidence="2" id="KW-0460">Magnesium</keyword>
<dbReference type="EMBL" id="JBHRSW010000039">
    <property type="protein sequence ID" value="MFC3122886.1"/>
    <property type="molecule type" value="Genomic_DNA"/>
</dbReference>
<dbReference type="Gene3D" id="3.20.20.120">
    <property type="entry name" value="Enolase-like C-terminal domain"/>
    <property type="match status" value="1"/>
</dbReference>
<proteinExistence type="predicted"/>
<evidence type="ECO:0000313" key="5">
    <source>
        <dbReference type="EMBL" id="MFC3122886.1"/>
    </source>
</evidence>
<dbReference type="SUPFAM" id="SSF51604">
    <property type="entry name" value="Enolase C-terminal domain-like"/>
    <property type="match status" value="1"/>
</dbReference>
<dbReference type="EC" id="4.2.1.6" evidence="5"/>
<dbReference type="PANTHER" id="PTHR48080:SF2">
    <property type="entry name" value="D-GALACTONATE DEHYDRATASE"/>
    <property type="match status" value="1"/>
</dbReference>
<dbReference type="InterPro" id="IPR034593">
    <property type="entry name" value="DgoD-like"/>
</dbReference>
<gene>
    <name evidence="5" type="primary">dgoD</name>
    <name evidence="5" type="ORF">ACFOHL_14775</name>
</gene>